<keyword evidence="1" id="KW-0496">Mitochondrion</keyword>
<dbReference type="AlphaFoldDB" id="A0A101LZZ5"/>
<name>A0A101LZZ5_PICGL</name>
<dbReference type="EMBL" id="LKAM01000005">
    <property type="protein sequence ID" value="KUM48514.1"/>
    <property type="molecule type" value="Genomic_DNA"/>
</dbReference>
<reference evidence="1" key="1">
    <citation type="journal article" date="2015" name="Genome Biol. Evol.">
        <title>Organellar Genomes of White Spruce (Picea glauca): Assembly and Annotation.</title>
        <authorList>
            <person name="Jackman S.D."/>
            <person name="Warren R.L."/>
            <person name="Gibb E.A."/>
            <person name="Vandervalk B.P."/>
            <person name="Mohamadi H."/>
            <person name="Chu J."/>
            <person name="Raymond A."/>
            <person name="Pleasance S."/>
            <person name="Coope R."/>
            <person name="Wildung M.R."/>
            <person name="Ritland C.E."/>
            <person name="Bousquet J."/>
            <person name="Jones S.J."/>
            <person name="Bohlmann J."/>
            <person name="Birol I."/>
        </authorList>
    </citation>
    <scope>NUCLEOTIDE SEQUENCE [LARGE SCALE GENOMIC DNA]</scope>
    <source>
        <tissue evidence="1">Flushing bud</tissue>
    </source>
</reference>
<gene>
    <name evidence="1" type="ORF">ABT39_MTgene4529</name>
</gene>
<accession>A0A101LZZ5</accession>
<protein>
    <submittedName>
        <fullName evidence="1">Uncharacterized protein</fullName>
    </submittedName>
</protein>
<organism evidence="1">
    <name type="scientific">Picea glauca</name>
    <name type="common">White spruce</name>
    <name type="synonym">Pinus glauca</name>
    <dbReference type="NCBI Taxonomy" id="3330"/>
    <lineage>
        <taxon>Eukaryota</taxon>
        <taxon>Viridiplantae</taxon>
        <taxon>Streptophyta</taxon>
        <taxon>Embryophyta</taxon>
        <taxon>Tracheophyta</taxon>
        <taxon>Spermatophyta</taxon>
        <taxon>Pinopsida</taxon>
        <taxon>Pinidae</taxon>
        <taxon>Conifers I</taxon>
        <taxon>Pinales</taxon>
        <taxon>Pinaceae</taxon>
        <taxon>Picea</taxon>
    </lineage>
</organism>
<proteinExistence type="predicted"/>
<comment type="caution">
    <text evidence="1">The sequence shown here is derived from an EMBL/GenBank/DDBJ whole genome shotgun (WGS) entry which is preliminary data.</text>
</comment>
<geneLocation type="mitochondrion" evidence="1"/>
<evidence type="ECO:0000313" key="1">
    <source>
        <dbReference type="EMBL" id="KUM48514.1"/>
    </source>
</evidence>
<sequence length="79" mass="9129">MNDVTKLGEVVISLVYQQLFPYICNYIIHSIHKVFHVKLQYEKAFIEKLSLSFSIFVYRKEGKAFSMCMLGGHGIIVIT</sequence>